<keyword evidence="1" id="KW-0472">Membrane</keyword>
<dbReference type="AlphaFoldDB" id="A0A2M6P2J1"/>
<accession>A0A2M6P2J1</accession>
<dbReference type="Proteomes" id="UP000228528">
    <property type="component" value="Unassembled WGS sequence"/>
</dbReference>
<gene>
    <name evidence="2" type="ORF">COU30_01295</name>
</gene>
<evidence type="ECO:0000313" key="2">
    <source>
        <dbReference type="EMBL" id="PIR77650.1"/>
    </source>
</evidence>
<dbReference type="EMBL" id="PFBW01000056">
    <property type="protein sequence ID" value="PIR77650.1"/>
    <property type="molecule type" value="Genomic_DNA"/>
</dbReference>
<evidence type="ECO:0000313" key="3">
    <source>
        <dbReference type="Proteomes" id="UP000228528"/>
    </source>
</evidence>
<comment type="caution">
    <text evidence="2">The sequence shown here is derived from an EMBL/GenBank/DDBJ whole genome shotgun (WGS) entry which is preliminary data.</text>
</comment>
<feature type="transmembrane region" description="Helical" evidence="1">
    <location>
        <begin position="98"/>
        <end position="118"/>
    </location>
</feature>
<name>A0A2M6P2J1_9BACT</name>
<evidence type="ECO:0000256" key="1">
    <source>
        <dbReference type="SAM" id="Phobius"/>
    </source>
</evidence>
<proteinExistence type="predicted"/>
<protein>
    <submittedName>
        <fullName evidence="2">Uncharacterized protein</fullName>
    </submittedName>
</protein>
<organism evidence="2 3">
    <name type="scientific">Candidatus Magasanikbacteria bacterium CG10_big_fil_rev_8_21_14_0_10_38_6</name>
    <dbReference type="NCBI Taxonomy" id="1974647"/>
    <lineage>
        <taxon>Bacteria</taxon>
        <taxon>Candidatus Magasanikiibacteriota</taxon>
    </lineage>
</organism>
<keyword evidence="1" id="KW-0812">Transmembrane</keyword>
<keyword evidence="1" id="KW-1133">Transmembrane helix</keyword>
<sequence>MKKIYTNPWILAIGTVLLLIILHAAISIKTGILPIKRTLRPARDLAFFPVVLLTEHDLQIYCFLAKHGPLDYNRCLAPPAPPTHLSLPDGPPPWFEKGMVILSFILMFIMYVALFKIISKGTQKIYELKHKQNRHYSQ</sequence>
<reference evidence="3" key="1">
    <citation type="submission" date="2017-09" db="EMBL/GenBank/DDBJ databases">
        <title>Depth-based differentiation of microbial function through sediment-hosted aquifers and enrichment of novel symbionts in the deep terrestrial subsurface.</title>
        <authorList>
            <person name="Probst A.J."/>
            <person name="Ladd B."/>
            <person name="Jarett J.K."/>
            <person name="Geller-Mcgrath D.E."/>
            <person name="Sieber C.M.K."/>
            <person name="Emerson J.B."/>
            <person name="Anantharaman K."/>
            <person name="Thomas B.C."/>
            <person name="Malmstrom R."/>
            <person name="Stieglmeier M."/>
            <person name="Klingl A."/>
            <person name="Woyke T."/>
            <person name="Ryan C.M."/>
            <person name="Banfield J.F."/>
        </authorList>
    </citation>
    <scope>NUCLEOTIDE SEQUENCE [LARGE SCALE GENOMIC DNA]</scope>
</reference>